<keyword evidence="2" id="KW-1185">Reference proteome</keyword>
<comment type="caution">
    <text evidence="1">The sequence shown here is derived from an EMBL/GenBank/DDBJ whole genome shotgun (WGS) entry which is preliminary data.</text>
</comment>
<evidence type="ECO:0000313" key="2">
    <source>
        <dbReference type="Proteomes" id="UP000762676"/>
    </source>
</evidence>
<evidence type="ECO:0000313" key="1">
    <source>
        <dbReference type="EMBL" id="GFR67023.1"/>
    </source>
</evidence>
<dbReference type="AlphaFoldDB" id="A0AAV4F2U3"/>
<dbReference type="Proteomes" id="UP000762676">
    <property type="component" value="Unassembled WGS sequence"/>
</dbReference>
<organism evidence="1 2">
    <name type="scientific">Elysia marginata</name>
    <dbReference type="NCBI Taxonomy" id="1093978"/>
    <lineage>
        <taxon>Eukaryota</taxon>
        <taxon>Metazoa</taxon>
        <taxon>Spiralia</taxon>
        <taxon>Lophotrochozoa</taxon>
        <taxon>Mollusca</taxon>
        <taxon>Gastropoda</taxon>
        <taxon>Heterobranchia</taxon>
        <taxon>Euthyneura</taxon>
        <taxon>Panpulmonata</taxon>
        <taxon>Sacoglossa</taxon>
        <taxon>Placobranchoidea</taxon>
        <taxon>Plakobranchidae</taxon>
        <taxon>Elysia</taxon>
    </lineage>
</organism>
<protein>
    <recommendedName>
        <fullName evidence="3">Secreted protein</fullName>
    </recommendedName>
</protein>
<name>A0AAV4F2U3_9GAST</name>
<evidence type="ECO:0008006" key="3">
    <source>
        <dbReference type="Google" id="ProtNLM"/>
    </source>
</evidence>
<proteinExistence type="predicted"/>
<reference evidence="1 2" key="1">
    <citation type="journal article" date="2021" name="Elife">
        <title>Chloroplast acquisition without the gene transfer in kleptoplastic sea slugs, Plakobranchus ocellatus.</title>
        <authorList>
            <person name="Maeda T."/>
            <person name="Takahashi S."/>
            <person name="Yoshida T."/>
            <person name="Shimamura S."/>
            <person name="Takaki Y."/>
            <person name="Nagai Y."/>
            <person name="Toyoda A."/>
            <person name="Suzuki Y."/>
            <person name="Arimoto A."/>
            <person name="Ishii H."/>
            <person name="Satoh N."/>
            <person name="Nishiyama T."/>
            <person name="Hasebe M."/>
            <person name="Maruyama T."/>
            <person name="Minagawa J."/>
            <person name="Obokata J."/>
            <person name="Shigenobu S."/>
        </authorList>
    </citation>
    <scope>NUCLEOTIDE SEQUENCE [LARGE SCALE GENOMIC DNA]</scope>
</reference>
<dbReference type="EMBL" id="BMAT01004043">
    <property type="protein sequence ID" value="GFR67023.1"/>
    <property type="molecule type" value="Genomic_DNA"/>
</dbReference>
<accession>A0AAV4F2U3</accession>
<gene>
    <name evidence="1" type="ORF">ElyMa_001986200</name>
</gene>
<sequence>MMVGFEKVLFIFLFSCRSERVKAMLLRVVRWWVPNPWCPSSAPDKRSAVSPIRSPLQIPAFRLSGAELVPVVVESHVR</sequence>